<evidence type="ECO:0000313" key="3">
    <source>
        <dbReference type="Proteomes" id="UP000753802"/>
    </source>
</evidence>
<dbReference type="PANTHER" id="PTHR21248:SF23">
    <property type="entry name" value="CARDIOLIPIN SYNTHASE B"/>
    <property type="match status" value="1"/>
</dbReference>
<dbReference type="EMBL" id="JAACJS010000011">
    <property type="protein sequence ID" value="NCI49641.1"/>
    <property type="molecule type" value="Genomic_DNA"/>
</dbReference>
<name>A0ABW9ZXQ8_9BACT</name>
<gene>
    <name evidence="2" type="ORF">GWC95_06895</name>
</gene>
<dbReference type="Gene3D" id="3.30.870.10">
    <property type="entry name" value="Endonuclease Chain A"/>
    <property type="match status" value="2"/>
</dbReference>
<feature type="domain" description="PLD phosphodiesterase" evidence="1">
    <location>
        <begin position="288"/>
        <end position="315"/>
    </location>
</feature>
<proteinExistence type="predicted"/>
<sequence>MKRKISKQYSHNNKAQLIRGGKEYFEKILSLIAQASSSIHLQTYIFEDDETGRLVADALKTAARRGVKVYLMVDGYASQALSKTFIGDLESAGVQFRFFQPLLKSEHFYFGRRMHHKILVVDAQCAVTGSKNISNRYNDMPGVQAWLDLNVYIEGDAAKELCLVCVKTWNGFRMEPGSITCNENKTFHYDPSESVEIRVRRNDWVRRKSEISSTYTEMLRKAESHITILCSYFLPGKIIRDRLRAAARRGVVIKVIVAGRSDVKLSKNAERWLYDWLLRNKIQVYEYEPAVLHAKSTVCDGKWVTIGSYNINNISAYTSIELNVDIRNKSFAAQVEATLEDIIQNESTLITTETLQKTKNIFKQFIRWASYQAIRTLFYVATFYYKRR</sequence>
<dbReference type="SUPFAM" id="SSF56024">
    <property type="entry name" value="Phospholipase D/nuclease"/>
    <property type="match status" value="2"/>
</dbReference>
<dbReference type="RefSeq" id="WP_161817953.1">
    <property type="nucleotide sequence ID" value="NZ_JAACJS010000011.1"/>
</dbReference>
<evidence type="ECO:0000313" key="2">
    <source>
        <dbReference type="EMBL" id="NCI49641.1"/>
    </source>
</evidence>
<evidence type="ECO:0000259" key="1">
    <source>
        <dbReference type="PROSITE" id="PS50035"/>
    </source>
</evidence>
<reference evidence="2 3" key="1">
    <citation type="submission" date="2020-01" db="EMBL/GenBank/DDBJ databases">
        <title>Genome analysis.</title>
        <authorList>
            <person name="Wu S."/>
            <person name="Wang G."/>
        </authorList>
    </citation>
    <scope>NUCLEOTIDE SEQUENCE [LARGE SCALE GENOMIC DNA]</scope>
    <source>
        <strain evidence="2 3">SYL130</strain>
    </source>
</reference>
<protein>
    <submittedName>
        <fullName evidence="2">Phospholipase</fullName>
    </submittedName>
</protein>
<organism evidence="2 3">
    <name type="scientific">Sediminibacterium roseum</name>
    <dbReference type="NCBI Taxonomy" id="1978412"/>
    <lineage>
        <taxon>Bacteria</taxon>
        <taxon>Pseudomonadati</taxon>
        <taxon>Bacteroidota</taxon>
        <taxon>Chitinophagia</taxon>
        <taxon>Chitinophagales</taxon>
        <taxon>Chitinophagaceae</taxon>
        <taxon>Sediminibacterium</taxon>
    </lineage>
</organism>
<comment type="caution">
    <text evidence="2">The sequence shown here is derived from an EMBL/GenBank/DDBJ whole genome shotgun (WGS) entry which is preliminary data.</text>
</comment>
<dbReference type="InterPro" id="IPR001736">
    <property type="entry name" value="PLipase_D/transphosphatidylase"/>
</dbReference>
<accession>A0ABW9ZXQ8</accession>
<keyword evidence="3" id="KW-1185">Reference proteome</keyword>
<dbReference type="Pfam" id="PF13091">
    <property type="entry name" value="PLDc_2"/>
    <property type="match status" value="2"/>
</dbReference>
<dbReference type="PROSITE" id="PS50035">
    <property type="entry name" value="PLD"/>
    <property type="match status" value="2"/>
</dbReference>
<dbReference type="CDD" id="cd09110">
    <property type="entry name" value="PLDc_CLS_1"/>
    <property type="match status" value="1"/>
</dbReference>
<dbReference type="SMART" id="SM00155">
    <property type="entry name" value="PLDc"/>
    <property type="match status" value="2"/>
</dbReference>
<dbReference type="InterPro" id="IPR025202">
    <property type="entry name" value="PLD-like_dom"/>
</dbReference>
<feature type="domain" description="PLD phosphodiesterase" evidence="1">
    <location>
        <begin position="110"/>
        <end position="137"/>
    </location>
</feature>
<dbReference type="Proteomes" id="UP000753802">
    <property type="component" value="Unassembled WGS sequence"/>
</dbReference>
<dbReference type="PIRSF" id="PIRSF000850">
    <property type="entry name" value="Phospholipase_D_PSS"/>
    <property type="match status" value="1"/>
</dbReference>
<dbReference type="PANTHER" id="PTHR21248">
    <property type="entry name" value="CARDIOLIPIN SYNTHASE"/>
    <property type="match status" value="1"/>
</dbReference>